<comment type="caution">
    <text evidence="1">The sequence shown here is derived from an EMBL/GenBank/DDBJ whole genome shotgun (WGS) entry which is preliminary data.</text>
</comment>
<dbReference type="RefSeq" id="XP_067551317.1">
    <property type="nucleotide sequence ID" value="XM_067690025.1"/>
</dbReference>
<dbReference type="SUPFAM" id="SSF53335">
    <property type="entry name" value="S-adenosyl-L-methionine-dependent methyltransferases"/>
    <property type="match status" value="2"/>
</dbReference>
<dbReference type="PANTHER" id="PTHR43861:SF1">
    <property type="entry name" value="TRANS-ACONITATE 2-METHYLTRANSFERASE"/>
    <property type="match status" value="1"/>
</dbReference>
<sequence>MIDAAAEAHQHAVQLNRQAFDEELARKYDKKETQILMAYLFVKHILEFDLTVPVKRKTIEESKPLLGDPHLPFSGFNKENTLPDPSTYLEKYPKSIIRPGMKLLDFACGTGMVTELFMPYLTSKADNGPKSEIVGIDIGSTFLKYFNQRAAKLSNDKVSMKSHEYDVLDPQIQPELSKFNNHFDFIYSTISYHHIHNYQVVTKKLVDFLRPGGWMFIIDFYNEDVEEIDETDSRSLSNEVQHMGGLKIDKLNHTLGEFSGLVNVSSAREFRANLWQPDVFIRSHSTRRMIDKMNNGELESKEIDGQMNYLVETSFIFAIGQKPESNYSTTMASTSTSDQQISTDDAHKQAIEENKRAFDEAFAKKYEKRESHNLLSFLFVKHILEFDLSLPIKRKSVKESEPILGDGHLPLNGFTRENTLPDPSTYLEKYPKSIIRPGMKLLDFACGTGMVTELFVPYLTGGDDASKSEIVGIDIGPTFLSYFNQRAAKLSNDKVSMKSYEYDVIDPTVQTELTKFNNYFDFIFSTISYHHIHNYQQVTKKLAEFLRPGGWMFIIDFYNEDVEEVDDSYISENRDVAHGVQHMGGLKIDKLNHTLGDLAGLINVSSAREFRTTLWQPREFIMNHSTQATVEKMNAGDLESKEVDGEVNYLIETSLIYAIGQKPEVK</sequence>
<dbReference type="OrthoDB" id="3647at2759"/>
<organism evidence="1 2">
    <name type="scientific">Candida metapsilosis</name>
    <dbReference type="NCBI Taxonomy" id="273372"/>
    <lineage>
        <taxon>Eukaryota</taxon>
        <taxon>Fungi</taxon>
        <taxon>Dikarya</taxon>
        <taxon>Ascomycota</taxon>
        <taxon>Saccharomycotina</taxon>
        <taxon>Pichiomycetes</taxon>
        <taxon>Debaryomycetaceae</taxon>
        <taxon>Candida/Lodderomyces clade</taxon>
        <taxon>Candida</taxon>
    </lineage>
</organism>
<evidence type="ECO:0000313" key="2">
    <source>
        <dbReference type="Proteomes" id="UP000669133"/>
    </source>
</evidence>
<evidence type="ECO:0008006" key="3">
    <source>
        <dbReference type="Google" id="ProtNLM"/>
    </source>
</evidence>
<dbReference type="Proteomes" id="UP000669133">
    <property type="component" value="Unassembled WGS sequence"/>
</dbReference>
<dbReference type="AlphaFoldDB" id="A0A8H7ZKP1"/>
<dbReference type="EMBL" id="JAEOAQ010000001">
    <property type="protein sequence ID" value="KAG5422201.1"/>
    <property type="molecule type" value="Genomic_DNA"/>
</dbReference>
<proteinExistence type="predicted"/>
<dbReference type="PANTHER" id="PTHR43861">
    <property type="entry name" value="TRANS-ACONITATE 2-METHYLTRANSFERASE-RELATED"/>
    <property type="match status" value="1"/>
</dbReference>
<reference evidence="1 2" key="1">
    <citation type="submission" date="2020-12" db="EMBL/GenBank/DDBJ databases">
        <title>Effect of drift, selection, and recombination on the evolution of hybrid genomes in Candida yeast pathogens.</title>
        <authorList>
            <person name="Mixao V."/>
            <person name="Ksiezopolska E."/>
            <person name="Saus E."/>
            <person name="Boekhout T."/>
            <person name="Gacser A."/>
            <person name="Gabaldon T."/>
        </authorList>
    </citation>
    <scope>NUCLEOTIDE SEQUENCE [LARGE SCALE GENOMIC DNA]</scope>
    <source>
        <strain evidence="1 2">BP57</strain>
    </source>
</reference>
<keyword evidence="2" id="KW-1185">Reference proteome</keyword>
<accession>A0A8H7ZKP1</accession>
<dbReference type="CDD" id="cd02440">
    <property type="entry name" value="AdoMet_MTases"/>
    <property type="match status" value="2"/>
</dbReference>
<dbReference type="InterPro" id="IPR029063">
    <property type="entry name" value="SAM-dependent_MTases_sf"/>
</dbReference>
<gene>
    <name evidence="1" type="ORF">I9W82_001296</name>
</gene>
<evidence type="ECO:0000313" key="1">
    <source>
        <dbReference type="EMBL" id="KAG5422201.1"/>
    </source>
</evidence>
<dbReference type="Gene3D" id="3.40.50.150">
    <property type="entry name" value="Vaccinia Virus protein VP39"/>
    <property type="match status" value="2"/>
</dbReference>
<name>A0A8H7ZKP1_9ASCO</name>
<dbReference type="Pfam" id="PF13489">
    <property type="entry name" value="Methyltransf_23"/>
    <property type="match status" value="2"/>
</dbReference>
<protein>
    <recommendedName>
        <fullName evidence="3">Methyltransferase domain-containing protein</fullName>
    </recommendedName>
</protein>
<dbReference type="GeneID" id="93649925"/>